<evidence type="ECO:0000313" key="2">
    <source>
        <dbReference type="Proteomes" id="UP000316882"/>
    </source>
</evidence>
<name>A0A4Y3PWU2_BREPA</name>
<protein>
    <submittedName>
        <fullName evidence="1">Uncharacterized protein</fullName>
    </submittedName>
</protein>
<organism evidence="1 2">
    <name type="scientific">Brevibacillus parabrevis</name>
    <dbReference type="NCBI Taxonomy" id="54914"/>
    <lineage>
        <taxon>Bacteria</taxon>
        <taxon>Bacillati</taxon>
        <taxon>Bacillota</taxon>
        <taxon>Bacilli</taxon>
        <taxon>Bacillales</taxon>
        <taxon>Paenibacillaceae</taxon>
        <taxon>Brevibacillus</taxon>
    </lineage>
</organism>
<evidence type="ECO:0000313" key="1">
    <source>
        <dbReference type="EMBL" id="GEB35281.1"/>
    </source>
</evidence>
<dbReference type="EMBL" id="BJMH01000037">
    <property type="protein sequence ID" value="GEB35281.1"/>
    <property type="molecule type" value="Genomic_DNA"/>
</dbReference>
<dbReference type="AlphaFoldDB" id="A0A4Y3PWU2"/>
<keyword evidence="2" id="KW-1185">Reference proteome</keyword>
<reference evidence="1 2" key="1">
    <citation type="submission" date="2019-06" db="EMBL/GenBank/DDBJ databases">
        <title>Whole genome shotgun sequence of Brevibacillus parabrevis NBRC 12334.</title>
        <authorList>
            <person name="Hosoyama A."/>
            <person name="Uohara A."/>
            <person name="Ohji S."/>
            <person name="Ichikawa N."/>
        </authorList>
    </citation>
    <scope>NUCLEOTIDE SEQUENCE [LARGE SCALE GENOMIC DNA]</scope>
    <source>
        <strain evidence="1 2">NBRC 12334</strain>
    </source>
</reference>
<gene>
    <name evidence="1" type="ORF">BPA01_48610</name>
</gene>
<sequence>MNFYITPEEYEQAARDGVRPALLEVRIRMLAWPKDRAIKTPPHKKNPLKDWVEVAKHHGICYSTLRYRANRLGWELERAATQPLQDRKAQAKRAYESSRKYPEKYLRMAEQNGIKERTFHRRVKSGWDIEIAATRPPMTARECGLLSKAKSKKWLKRLFLQRKGS</sequence>
<dbReference type="RefSeq" id="WP_122965298.1">
    <property type="nucleotide sequence ID" value="NZ_BJMH01000037.1"/>
</dbReference>
<accession>A0A4Y3PWU2</accession>
<proteinExistence type="predicted"/>
<dbReference type="Proteomes" id="UP000316882">
    <property type="component" value="Unassembled WGS sequence"/>
</dbReference>
<comment type="caution">
    <text evidence="1">The sequence shown here is derived from an EMBL/GenBank/DDBJ whole genome shotgun (WGS) entry which is preliminary data.</text>
</comment>